<dbReference type="GO" id="GO:0043130">
    <property type="term" value="F:ubiquitin binding"/>
    <property type="evidence" value="ECO:0007669"/>
    <property type="project" value="TreeGrafter"/>
</dbReference>
<feature type="signal peptide" evidence="2">
    <location>
        <begin position="1"/>
        <end position="27"/>
    </location>
</feature>
<sequence>MHCARDVTGYTVALSLFVVFLAAKTSAYVPKIGCDPLMVVGSEGEGKEDVLRSLRLLKTLPLIEGVEGRSFDSYVLSKSVMRIRGGAVDEEEDDNVDDTSSTDEGGDIATDKISLNAALKEGNENSLPQKVGMFLLKSSYKAISSVTKFTISTIGSVARRSTAISNFMDDLTGSGEKSDDFFKWLDTKYGSGDRLFDEYDKDETTPPSILTGISLSSALKIARSEANLILLYVPGATPNSKTIENEKIAAKSVRKYAYSQAIGEFKSHYTVYAAKRNSAHGADALKKAEKAGGSIKSSPILIVLAPVTNKYSGKITMKMLSQHHCAPPPDSEAMVPWLKALRKRYGKIIKAMKVANDEENFAREREEGFVKSKKQDQKRKKEEEERKERKRREEAEEAERQLALKERRVQFLASLPIEPPAGEGTTTLSVQYGSKKEKRRWENSASVEDVFNWIDAEFDVEREKVKLSSANGAKSFLFEEDASTVLSSCGLPKMAGMRLEDIKMMDDKDEDEDEDEGDE</sequence>
<dbReference type="EMBL" id="BRXX01000197">
    <property type="protein sequence ID" value="GMH97228.1"/>
    <property type="molecule type" value="Genomic_DNA"/>
</dbReference>
<feature type="compositionally biased region" description="Acidic residues" evidence="1">
    <location>
        <begin position="88"/>
        <end position="106"/>
    </location>
</feature>
<feature type="chain" id="PRO_5040757576" description="UBX domain-containing protein" evidence="2">
    <location>
        <begin position="28"/>
        <end position="519"/>
    </location>
</feature>
<keyword evidence="4" id="KW-1185">Reference proteome</keyword>
<evidence type="ECO:0000256" key="2">
    <source>
        <dbReference type="SAM" id="SignalP"/>
    </source>
</evidence>
<evidence type="ECO:0000313" key="4">
    <source>
        <dbReference type="Proteomes" id="UP001165160"/>
    </source>
</evidence>
<dbReference type="PANTHER" id="PTHR23322:SF1">
    <property type="entry name" value="FAS-ASSOCIATED FACTOR 2"/>
    <property type="match status" value="1"/>
</dbReference>
<reference evidence="4" key="1">
    <citation type="journal article" date="2023" name="Commun. Biol.">
        <title>Genome analysis of Parmales, the sister group of diatoms, reveals the evolutionary specialization of diatoms from phago-mixotrophs to photoautotrophs.</title>
        <authorList>
            <person name="Ban H."/>
            <person name="Sato S."/>
            <person name="Yoshikawa S."/>
            <person name="Yamada K."/>
            <person name="Nakamura Y."/>
            <person name="Ichinomiya M."/>
            <person name="Sato N."/>
            <person name="Blanc-Mathieu R."/>
            <person name="Endo H."/>
            <person name="Kuwata A."/>
            <person name="Ogata H."/>
        </authorList>
    </citation>
    <scope>NUCLEOTIDE SEQUENCE [LARGE SCALE GENOMIC DNA]</scope>
    <source>
        <strain evidence="4">NIES 3699</strain>
    </source>
</reference>
<proteinExistence type="predicted"/>
<feature type="region of interest" description="Disordered" evidence="1">
    <location>
        <begin position="363"/>
        <end position="397"/>
    </location>
</feature>
<keyword evidence="2" id="KW-0732">Signal</keyword>
<evidence type="ECO:0000256" key="1">
    <source>
        <dbReference type="SAM" id="MobiDB-lite"/>
    </source>
</evidence>
<name>A0A9W7F169_9STRA</name>
<comment type="caution">
    <text evidence="3">The sequence shown here is derived from an EMBL/GenBank/DDBJ whole genome shotgun (WGS) entry which is preliminary data.</text>
</comment>
<organism evidence="3 4">
    <name type="scientific">Triparma verrucosa</name>
    <dbReference type="NCBI Taxonomy" id="1606542"/>
    <lineage>
        <taxon>Eukaryota</taxon>
        <taxon>Sar</taxon>
        <taxon>Stramenopiles</taxon>
        <taxon>Ochrophyta</taxon>
        <taxon>Bolidophyceae</taxon>
        <taxon>Parmales</taxon>
        <taxon>Triparmaceae</taxon>
        <taxon>Triparma</taxon>
    </lineage>
</organism>
<protein>
    <recommendedName>
        <fullName evidence="5">UBX domain-containing protein</fullName>
    </recommendedName>
</protein>
<dbReference type="Proteomes" id="UP001165160">
    <property type="component" value="Unassembled WGS sequence"/>
</dbReference>
<dbReference type="GO" id="GO:0036503">
    <property type="term" value="P:ERAD pathway"/>
    <property type="evidence" value="ECO:0007669"/>
    <property type="project" value="TreeGrafter"/>
</dbReference>
<feature type="region of interest" description="Disordered" evidence="1">
    <location>
        <begin position="500"/>
        <end position="519"/>
    </location>
</feature>
<gene>
    <name evidence="3" type="ORF">TrVE_jg6310</name>
</gene>
<dbReference type="PANTHER" id="PTHR23322">
    <property type="entry name" value="FAS-ASSOCIATED PROTEIN"/>
    <property type="match status" value="1"/>
</dbReference>
<evidence type="ECO:0000313" key="3">
    <source>
        <dbReference type="EMBL" id="GMH97228.1"/>
    </source>
</evidence>
<accession>A0A9W7F169</accession>
<feature type="compositionally biased region" description="Acidic residues" evidence="1">
    <location>
        <begin position="507"/>
        <end position="519"/>
    </location>
</feature>
<dbReference type="GO" id="GO:0005783">
    <property type="term" value="C:endoplasmic reticulum"/>
    <property type="evidence" value="ECO:0007669"/>
    <property type="project" value="TreeGrafter"/>
</dbReference>
<evidence type="ECO:0008006" key="5">
    <source>
        <dbReference type="Google" id="ProtNLM"/>
    </source>
</evidence>
<feature type="region of interest" description="Disordered" evidence="1">
    <location>
        <begin position="87"/>
        <end position="107"/>
    </location>
</feature>
<dbReference type="AlphaFoldDB" id="A0A9W7F169"/>
<dbReference type="InterPro" id="IPR050730">
    <property type="entry name" value="UBX_domain-protein"/>
</dbReference>